<organism evidence="1">
    <name type="scientific">viral metagenome</name>
    <dbReference type="NCBI Taxonomy" id="1070528"/>
    <lineage>
        <taxon>unclassified sequences</taxon>
        <taxon>metagenomes</taxon>
        <taxon>organismal metagenomes</taxon>
    </lineage>
</organism>
<name>A0A6C0DIE9_9ZZZZ</name>
<proteinExistence type="predicted"/>
<reference evidence="1" key="1">
    <citation type="journal article" date="2020" name="Nature">
        <title>Giant virus diversity and host interactions through global metagenomics.</title>
        <authorList>
            <person name="Schulz F."/>
            <person name="Roux S."/>
            <person name="Paez-Espino D."/>
            <person name="Jungbluth S."/>
            <person name="Walsh D.A."/>
            <person name="Denef V.J."/>
            <person name="McMahon K.D."/>
            <person name="Konstantinidis K.T."/>
            <person name="Eloe-Fadrosh E.A."/>
            <person name="Kyrpides N.C."/>
            <person name="Woyke T."/>
        </authorList>
    </citation>
    <scope>NUCLEOTIDE SEQUENCE</scope>
    <source>
        <strain evidence="1">GVMAG-M-3300023174-182</strain>
    </source>
</reference>
<evidence type="ECO:0000313" key="1">
    <source>
        <dbReference type="EMBL" id="QHT16297.1"/>
    </source>
</evidence>
<dbReference type="AlphaFoldDB" id="A0A6C0DIE9"/>
<dbReference type="EMBL" id="MN739619">
    <property type="protein sequence ID" value="QHT16297.1"/>
    <property type="molecule type" value="Genomic_DNA"/>
</dbReference>
<sequence length="282" mass="32674">MKDSHKKSKDEAINIGLIHEHINNCTPSGNKIRDAFTLSFPNDPVFNSTVQSGANRSTHHDLQIKFENNHNSYTKTVEFKGSKFHKPIDVTKQPWVNGVQFYNGTGSKFSIGNKYARYFYNIMLDEIIQYLKIVAPKPTYDIWAKDAFKQGKPSSPFVCELREKGYGSQYLSQCRKKFNKEFVADENDLKILIEEVQKIADEALSCKDYWLQIHGDINNPESFYVHWTKKINMPLIKTVEQLKSSENCDINFKFICEDGSEFQSKLRWGYGQCITNIRIDIK</sequence>
<accession>A0A6C0DIE9</accession>
<protein>
    <submittedName>
        <fullName evidence="1">Uncharacterized protein</fullName>
    </submittedName>
</protein>